<name>A0A4Z2GD48_9TELE</name>
<comment type="caution">
    <text evidence="1">The sequence shown here is derived from an EMBL/GenBank/DDBJ whole genome shotgun (WGS) entry which is preliminary data.</text>
</comment>
<dbReference type="Proteomes" id="UP000314294">
    <property type="component" value="Unassembled WGS sequence"/>
</dbReference>
<gene>
    <name evidence="1" type="ORF">EYF80_039222</name>
</gene>
<sequence length="120" mass="13156">MYVHCFCAVTSWSAEPESIESDFQPAAASFRVSETVLRLLTVSVCSTLQGHPEGCCSTPSVTRARERCDWPSRCHVRRLLVMKAAWARGVSGSILALVTCQEVSVARLERGGVTAQRTVR</sequence>
<accession>A0A4Z2GD48</accession>
<organism evidence="1 2">
    <name type="scientific">Liparis tanakae</name>
    <name type="common">Tanaka's snailfish</name>
    <dbReference type="NCBI Taxonomy" id="230148"/>
    <lineage>
        <taxon>Eukaryota</taxon>
        <taxon>Metazoa</taxon>
        <taxon>Chordata</taxon>
        <taxon>Craniata</taxon>
        <taxon>Vertebrata</taxon>
        <taxon>Euteleostomi</taxon>
        <taxon>Actinopterygii</taxon>
        <taxon>Neopterygii</taxon>
        <taxon>Teleostei</taxon>
        <taxon>Neoteleostei</taxon>
        <taxon>Acanthomorphata</taxon>
        <taxon>Eupercaria</taxon>
        <taxon>Perciformes</taxon>
        <taxon>Cottioidei</taxon>
        <taxon>Cottales</taxon>
        <taxon>Liparidae</taxon>
        <taxon>Liparis</taxon>
    </lineage>
</organism>
<dbReference type="EMBL" id="SRLO01000612">
    <property type="protein sequence ID" value="TNN50582.1"/>
    <property type="molecule type" value="Genomic_DNA"/>
</dbReference>
<evidence type="ECO:0000313" key="2">
    <source>
        <dbReference type="Proteomes" id="UP000314294"/>
    </source>
</evidence>
<keyword evidence="2" id="KW-1185">Reference proteome</keyword>
<dbReference type="AlphaFoldDB" id="A0A4Z2GD48"/>
<evidence type="ECO:0000313" key="1">
    <source>
        <dbReference type="EMBL" id="TNN50582.1"/>
    </source>
</evidence>
<proteinExistence type="predicted"/>
<protein>
    <submittedName>
        <fullName evidence="1">Uncharacterized protein</fullName>
    </submittedName>
</protein>
<reference evidence="1 2" key="1">
    <citation type="submission" date="2019-03" db="EMBL/GenBank/DDBJ databases">
        <title>First draft genome of Liparis tanakae, snailfish: a comprehensive survey of snailfish specific genes.</title>
        <authorList>
            <person name="Kim W."/>
            <person name="Song I."/>
            <person name="Jeong J.-H."/>
            <person name="Kim D."/>
            <person name="Kim S."/>
            <person name="Ryu S."/>
            <person name="Song J.Y."/>
            <person name="Lee S.K."/>
        </authorList>
    </citation>
    <scope>NUCLEOTIDE SEQUENCE [LARGE SCALE GENOMIC DNA]</scope>
    <source>
        <tissue evidence="1">Muscle</tissue>
    </source>
</reference>